<evidence type="ECO:0008006" key="12">
    <source>
        <dbReference type="Google" id="ProtNLM"/>
    </source>
</evidence>
<keyword evidence="5 9" id="KW-1133">Transmembrane helix</keyword>
<keyword evidence="4 9" id="KW-0812">Transmembrane</keyword>
<comment type="subcellular location">
    <subcellularLocation>
        <location evidence="1">Membrane</location>
    </subcellularLocation>
</comment>
<reference evidence="10 11" key="1">
    <citation type="journal article" date="2014" name="BMC Genomics">
        <title>Comparative genome sequencing reveals chemotype-specific gene clusters in the toxigenic black mold Stachybotrys.</title>
        <authorList>
            <person name="Semeiks J."/>
            <person name="Borek D."/>
            <person name="Otwinowski Z."/>
            <person name="Grishin N.V."/>
        </authorList>
    </citation>
    <scope>NUCLEOTIDE SEQUENCE [LARGE SCALE GENOMIC DNA]</scope>
    <source>
        <strain evidence="11">CBS 109288 / IBT 7711</strain>
    </source>
</reference>
<gene>
    <name evidence="10" type="ORF">S7711_09330</name>
</gene>
<proteinExistence type="predicted"/>
<dbReference type="InterPro" id="IPR052427">
    <property type="entry name" value="Glycosyltrans_GT2/GT47"/>
</dbReference>
<dbReference type="AlphaFoldDB" id="A0A084AHD5"/>
<evidence type="ECO:0000256" key="6">
    <source>
        <dbReference type="ARBA" id="ARBA00023136"/>
    </source>
</evidence>
<organism evidence="10 11">
    <name type="scientific">Stachybotrys chartarum (strain CBS 109288 / IBT 7711)</name>
    <name type="common">Toxic black mold</name>
    <name type="synonym">Stilbospora chartarum</name>
    <dbReference type="NCBI Taxonomy" id="1280523"/>
    <lineage>
        <taxon>Eukaryota</taxon>
        <taxon>Fungi</taxon>
        <taxon>Dikarya</taxon>
        <taxon>Ascomycota</taxon>
        <taxon>Pezizomycotina</taxon>
        <taxon>Sordariomycetes</taxon>
        <taxon>Hypocreomycetidae</taxon>
        <taxon>Hypocreales</taxon>
        <taxon>Stachybotryaceae</taxon>
        <taxon>Stachybotrys</taxon>
    </lineage>
</organism>
<feature type="transmembrane region" description="Helical" evidence="9">
    <location>
        <begin position="393"/>
        <end position="413"/>
    </location>
</feature>
<dbReference type="InterPro" id="IPR029044">
    <property type="entry name" value="Nucleotide-diphossugar_trans"/>
</dbReference>
<dbReference type="CDD" id="cd06434">
    <property type="entry name" value="GT2_HAS"/>
    <property type="match status" value="1"/>
</dbReference>
<evidence type="ECO:0000313" key="10">
    <source>
        <dbReference type="EMBL" id="KEY64714.1"/>
    </source>
</evidence>
<evidence type="ECO:0000313" key="11">
    <source>
        <dbReference type="Proteomes" id="UP000028045"/>
    </source>
</evidence>
<evidence type="ECO:0000256" key="5">
    <source>
        <dbReference type="ARBA" id="ARBA00022989"/>
    </source>
</evidence>
<evidence type="ECO:0000256" key="9">
    <source>
        <dbReference type="SAM" id="Phobius"/>
    </source>
</evidence>
<protein>
    <recommendedName>
        <fullName evidence="12">Glycosyltransferase 2-like domain-containing protein</fullName>
    </recommendedName>
</protein>
<name>A0A084AHD5_STACB</name>
<feature type="region of interest" description="Disordered" evidence="8">
    <location>
        <begin position="504"/>
        <end position="523"/>
    </location>
</feature>
<keyword evidence="2" id="KW-0328">Glycosyltransferase</keyword>
<dbReference type="Gene3D" id="3.90.550.10">
    <property type="entry name" value="Spore Coat Polysaccharide Biosynthesis Protein SpsA, Chain A"/>
    <property type="match status" value="1"/>
</dbReference>
<dbReference type="HOGENOM" id="CLU_019940_4_1_1"/>
<evidence type="ECO:0000256" key="4">
    <source>
        <dbReference type="ARBA" id="ARBA00022692"/>
    </source>
</evidence>
<dbReference type="GO" id="GO:0016757">
    <property type="term" value="F:glycosyltransferase activity"/>
    <property type="evidence" value="ECO:0007669"/>
    <property type="project" value="UniProtKB-KW"/>
</dbReference>
<evidence type="ECO:0000256" key="8">
    <source>
        <dbReference type="SAM" id="MobiDB-lite"/>
    </source>
</evidence>
<dbReference type="PANTHER" id="PTHR47844">
    <property type="entry name" value="SYNTHASE CPS1, PUTATIVE (AFU_ORTHOLOGUE AFUA_7G02500)-RELATED"/>
    <property type="match status" value="1"/>
</dbReference>
<feature type="transmembrane region" description="Helical" evidence="9">
    <location>
        <begin position="326"/>
        <end position="349"/>
    </location>
</feature>
<evidence type="ECO:0000256" key="2">
    <source>
        <dbReference type="ARBA" id="ARBA00022676"/>
    </source>
</evidence>
<accession>A0A084AHD5</accession>
<evidence type="ECO:0000256" key="3">
    <source>
        <dbReference type="ARBA" id="ARBA00022679"/>
    </source>
</evidence>
<sequence>MGESGNTAFFLQELPSFAFAPSQTFWVYLFCCLWIHRYLRLLVHCVSHWTYKSKPLPEKPTFTNKDVTVVIPTIHNAVDELKPSLQSILRCKPAELILVTTHDKRAALQSLAESLKYPHIRVLGTSIANKRLQVCEALPKVRTAITIMADDDVTWPSTLMPWILAPFEDPKIGGVGTCQRVRREWDAPWSVQIWNWLGAAYIERRNFEISATHNMDGGTSCMSGRTGAYRSEILSSHDFLHGFKNEKWRKWILNADDDNFVTRWLVSHQWKTWIQYERECEIETTLENGRKFLYQCSRWARSNWRSNWTSLVVERHVWKQQWWCTYALHFATFTSLAFLFDPLLLWSCWRATADWEPRNRAYAFWAQAIFMFGFTKVVKLMGLFKRNPSDVMFLPVSILFGYFHGLIKLHALFTLNMTSWGSREDGDTNDEQRLAPAPRPAIVLKSPPPGDNSLIQYNIQQRGRHATGRTDPLETREKEDYAAYDSSTSYVPVRLPGSLVITSTMDASREPREPTDHRGCHSM</sequence>
<dbReference type="Pfam" id="PF13641">
    <property type="entry name" value="Glyco_tranf_2_3"/>
    <property type="match status" value="1"/>
</dbReference>
<dbReference type="SUPFAM" id="SSF53448">
    <property type="entry name" value="Nucleotide-diphospho-sugar transferases"/>
    <property type="match status" value="1"/>
</dbReference>
<keyword evidence="3" id="KW-0808">Transferase</keyword>
<feature type="transmembrane region" description="Helical" evidence="9">
    <location>
        <begin position="361"/>
        <end position="381"/>
    </location>
</feature>
<keyword evidence="6 9" id="KW-0472">Membrane</keyword>
<dbReference type="GO" id="GO:0016020">
    <property type="term" value="C:membrane"/>
    <property type="evidence" value="ECO:0007669"/>
    <property type="project" value="UniProtKB-SubCell"/>
</dbReference>
<dbReference type="OrthoDB" id="3828420at2759"/>
<evidence type="ECO:0000256" key="1">
    <source>
        <dbReference type="ARBA" id="ARBA00004370"/>
    </source>
</evidence>
<keyword evidence="11" id="KW-1185">Reference proteome</keyword>
<feature type="compositionally biased region" description="Basic and acidic residues" evidence="8">
    <location>
        <begin position="507"/>
        <end position="523"/>
    </location>
</feature>
<evidence type="ECO:0000256" key="7">
    <source>
        <dbReference type="ARBA" id="ARBA00023180"/>
    </source>
</evidence>
<dbReference type="Proteomes" id="UP000028045">
    <property type="component" value="Unassembled WGS sequence"/>
</dbReference>
<dbReference type="EMBL" id="KL648729">
    <property type="protein sequence ID" value="KEY64714.1"/>
    <property type="molecule type" value="Genomic_DNA"/>
</dbReference>
<dbReference type="PANTHER" id="PTHR47844:SF1">
    <property type="entry name" value="EXOSTOSIN-LIKE 2"/>
    <property type="match status" value="1"/>
</dbReference>
<keyword evidence="7" id="KW-0325">Glycoprotein</keyword>